<dbReference type="EMBL" id="JAUDJE010000024">
    <property type="protein sequence ID" value="MDM9561598.1"/>
    <property type="molecule type" value="Genomic_DNA"/>
</dbReference>
<evidence type="ECO:0000256" key="1">
    <source>
        <dbReference type="SAM" id="MobiDB-lite"/>
    </source>
</evidence>
<gene>
    <name evidence="2" type="ORF">QUC21_21360</name>
</gene>
<evidence type="ECO:0000313" key="3">
    <source>
        <dbReference type="Proteomes" id="UP001175604"/>
    </source>
</evidence>
<dbReference type="RefSeq" id="WP_141218094.1">
    <property type="nucleotide sequence ID" value="NZ_JAUDJE010000024.1"/>
</dbReference>
<protein>
    <submittedName>
        <fullName evidence="2">Uncharacterized protein</fullName>
    </submittedName>
</protein>
<organism evidence="2 3">
    <name type="scientific">Bordetella petrii</name>
    <dbReference type="NCBI Taxonomy" id="94624"/>
    <lineage>
        <taxon>Bacteria</taxon>
        <taxon>Pseudomonadati</taxon>
        <taxon>Pseudomonadota</taxon>
        <taxon>Betaproteobacteria</taxon>
        <taxon>Burkholderiales</taxon>
        <taxon>Alcaligenaceae</taxon>
        <taxon>Bordetella</taxon>
    </lineage>
</organism>
<feature type="region of interest" description="Disordered" evidence="1">
    <location>
        <begin position="29"/>
        <end position="75"/>
    </location>
</feature>
<dbReference type="Proteomes" id="UP001175604">
    <property type="component" value="Unassembled WGS sequence"/>
</dbReference>
<sequence>MKGRSQACGLRRWCGDKPQEYAAGANRAGAWSNPMTTGSGPSALIGLPVSDDKAATKTKPRLGSEPGQARPHCGQNPEELQAICKARISVHFAAVASNMPELQK</sequence>
<keyword evidence="3" id="KW-1185">Reference proteome</keyword>
<evidence type="ECO:0000313" key="2">
    <source>
        <dbReference type="EMBL" id="MDM9561598.1"/>
    </source>
</evidence>
<comment type="caution">
    <text evidence="2">The sequence shown here is derived from an EMBL/GenBank/DDBJ whole genome shotgun (WGS) entry which is preliminary data.</text>
</comment>
<accession>A0ABT7W8S8</accession>
<name>A0ABT7W8S8_9BORD</name>
<reference evidence="2" key="1">
    <citation type="submission" date="2023-06" db="EMBL/GenBank/DDBJ databases">
        <title>full genome analysis of Phenantherene degrader P3.</title>
        <authorList>
            <person name="Akbar A."/>
            <person name="Rahmeh R."/>
            <person name="Kishk M."/>
        </authorList>
    </citation>
    <scope>NUCLEOTIDE SEQUENCE</scope>
    <source>
        <strain evidence="2">P3</strain>
    </source>
</reference>
<proteinExistence type="predicted"/>